<evidence type="ECO:0000313" key="3">
    <source>
        <dbReference type="EMBL" id="KAI7843049.1"/>
    </source>
</evidence>
<feature type="region of interest" description="Disordered" evidence="2">
    <location>
        <begin position="391"/>
        <end position="432"/>
    </location>
</feature>
<keyword evidence="4" id="KW-1185">Reference proteome</keyword>
<dbReference type="PANTHER" id="PTHR13211">
    <property type="entry name" value="TELOMERASE CAJAL BODY PROTEIN 1"/>
    <property type="match status" value="1"/>
</dbReference>
<dbReference type="InterPro" id="IPR036322">
    <property type="entry name" value="WD40_repeat_dom_sf"/>
</dbReference>
<evidence type="ECO:0000256" key="1">
    <source>
        <dbReference type="PROSITE-ProRule" id="PRU00221"/>
    </source>
</evidence>
<feature type="compositionally biased region" description="Low complexity" evidence="2">
    <location>
        <begin position="85"/>
        <end position="106"/>
    </location>
</feature>
<protein>
    <recommendedName>
        <fullName evidence="5">Telomerase Cajal body protein 1</fullName>
    </recommendedName>
</protein>
<dbReference type="AlphaFoldDB" id="A0AAD5H3L3"/>
<feature type="repeat" description="WD" evidence="1">
    <location>
        <begin position="269"/>
        <end position="311"/>
    </location>
</feature>
<dbReference type="Proteomes" id="UP001205105">
    <property type="component" value="Unassembled WGS sequence"/>
</dbReference>
<reference evidence="3" key="1">
    <citation type="submission" date="2020-11" db="EMBL/GenBank/DDBJ databases">
        <title>Chlorella ohadii genome sequencing and assembly.</title>
        <authorList>
            <person name="Murik O."/>
            <person name="Treves H."/>
            <person name="Kedem I."/>
            <person name="Shotland Y."/>
            <person name="Kaplan A."/>
        </authorList>
    </citation>
    <scope>NUCLEOTIDE SEQUENCE</scope>
    <source>
        <strain evidence="3">1</strain>
    </source>
</reference>
<dbReference type="InterPro" id="IPR015943">
    <property type="entry name" value="WD40/YVTN_repeat-like_dom_sf"/>
</dbReference>
<dbReference type="EMBL" id="JADXDR010000043">
    <property type="protein sequence ID" value="KAI7843049.1"/>
    <property type="molecule type" value="Genomic_DNA"/>
</dbReference>
<dbReference type="PANTHER" id="PTHR13211:SF0">
    <property type="entry name" value="TELOMERASE CAJAL BODY PROTEIN 1"/>
    <property type="match status" value="1"/>
</dbReference>
<dbReference type="InterPro" id="IPR051150">
    <property type="entry name" value="SWT21/TCAB1_mRNA_Telomere"/>
</dbReference>
<evidence type="ECO:0008006" key="5">
    <source>
        <dbReference type="Google" id="ProtNLM"/>
    </source>
</evidence>
<evidence type="ECO:0000313" key="4">
    <source>
        <dbReference type="Proteomes" id="UP001205105"/>
    </source>
</evidence>
<gene>
    <name evidence="3" type="ORF">COHA_003223</name>
</gene>
<sequence>MLELRFDKPPRELYIVHREYAAAASPSSTPNSNFLRGVKWSPDGACLMTASDDNCLRIYDTPLEAFQLADPEAAAAGTAAGGSAAGEPEAAGQRVPAQPSAAAAGQQQAGCGQDSLAPALRIQEGELLYDWCWYSRMSAAEPASCCLATTGRAQPVHLWDALTGQLRCSYRAYNDMDEVEAAHSLAFDCEGGTLFCGFSRGLLRSFRLERPGRDCSTILAYKKGGEGLPGIISCLAPNPDRSGMLAAGSYSGAAALVDPRTRELLCLLEGGHAGGITHLCFSADGNFLYTGARKDGAIRCWDVRYGSGVVYTMPRPSGGTNQRMMFDVEPCGRHLATGGEDGVVRLFDLRDGSEAGQFPAADDTVNGVAFHPFLPLLATASGQRRYFLAPCDDSSSSDSESESEDSGMAAADSGSSESGSEGEGAGGRHAPAAAAPGMLSARENVLQVWQCAARTLQLPEDAAAAADEGEEADVAAAAEIDELMADGPVEAAVAAAAEQEAGDA</sequence>
<dbReference type="SMART" id="SM00320">
    <property type="entry name" value="WD40"/>
    <property type="match status" value="6"/>
</dbReference>
<dbReference type="Gene3D" id="2.130.10.10">
    <property type="entry name" value="YVTN repeat-like/Quinoprotein amine dehydrogenase"/>
    <property type="match status" value="2"/>
</dbReference>
<dbReference type="SUPFAM" id="SSF50978">
    <property type="entry name" value="WD40 repeat-like"/>
    <property type="match status" value="1"/>
</dbReference>
<evidence type="ECO:0000256" key="2">
    <source>
        <dbReference type="SAM" id="MobiDB-lite"/>
    </source>
</evidence>
<feature type="region of interest" description="Disordered" evidence="2">
    <location>
        <begin position="78"/>
        <end position="106"/>
    </location>
</feature>
<dbReference type="Pfam" id="PF00400">
    <property type="entry name" value="WD40"/>
    <property type="match status" value="3"/>
</dbReference>
<comment type="caution">
    <text evidence="3">The sequence shown here is derived from an EMBL/GenBank/DDBJ whole genome shotgun (WGS) entry which is preliminary data.</text>
</comment>
<proteinExistence type="predicted"/>
<dbReference type="InterPro" id="IPR001680">
    <property type="entry name" value="WD40_rpt"/>
</dbReference>
<dbReference type="PROSITE" id="PS50082">
    <property type="entry name" value="WD_REPEATS_2"/>
    <property type="match status" value="2"/>
</dbReference>
<organism evidence="3 4">
    <name type="scientific">Chlorella ohadii</name>
    <dbReference type="NCBI Taxonomy" id="2649997"/>
    <lineage>
        <taxon>Eukaryota</taxon>
        <taxon>Viridiplantae</taxon>
        <taxon>Chlorophyta</taxon>
        <taxon>core chlorophytes</taxon>
        <taxon>Trebouxiophyceae</taxon>
        <taxon>Chlorellales</taxon>
        <taxon>Chlorellaceae</taxon>
        <taxon>Chlorella clade</taxon>
        <taxon>Chlorella</taxon>
    </lineage>
</organism>
<feature type="compositionally biased region" description="Low complexity" evidence="2">
    <location>
        <begin position="406"/>
        <end position="419"/>
    </location>
</feature>
<feature type="repeat" description="WD" evidence="1">
    <location>
        <begin position="28"/>
        <end position="60"/>
    </location>
</feature>
<accession>A0AAD5H3L3</accession>
<name>A0AAD5H3L3_9CHLO</name>
<keyword evidence="1" id="KW-0853">WD repeat</keyword>